<evidence type="ECO:0000313" key="3">
    <source>
        <dbReference type="Proteomes" id="UP000584587"/>
    </source>
</evidence>
<evidence type="ECO:0000313" key="2">
    <source>
        <dbReference type="EMBL" id="NKE38713.1"/>
    </source>
</evidence>
<sequence>MFFKKIRHSSNNDAIMLLKYALLGLLLLLTPITLFLTGFAWYGSLQFYKIGNLELLELDLYLKNGLIFGSVGLISFLFYFLIFLVIDASLKRVEYKWKKVILLLAIAVATLFFLLFEIFSAIFIEYLYSWQMSLVLTFWPLIYILILVLLLVNYFEFYNDWKMQSVNKKADGSRSEIDVFQDRTEIIS</sequence>
<feature type="transmembrane region" description="Helical" evidence="1">
    <location>
        <begin position="100"/>
        <end position="124"/>
    </location>
</feature>
<feature type="transmembrane region" description="Helical" evidence="1">
    <location>
        <begin position="20"/>
        <end position="45"/>
    </location>
</feature>
<dbReference type="AlphaFoldDB" id="A0A846UA21"/>
<keyword evidence="1" id="KW-0812">Transmembrane</keyword>
<name>A0A846UA21_9MOLU</name>
<comment type="caution">
    <text evidence="2">The sequence shown here is derived from an EMBL/GenBank/DDBJ whole genome shotgun (WGS) entry which is preliminary data.</text>
</comment>
<accession>A0A846UA21</accession>
<gene>
    <name evidence="2" type="ORF">HER12_03010</name>
</gene>
<organism evidence="2 3">
    <name type="scientific">Spiroplasma platyhelix PALS-1</name>
    <dbReference type="NCBI Taxonomy" id="1276218"/>
    <lineage>
        <taxon>Bacteria</taxon>
        <taxon>Bacillati</taxon>
        <taxon>Mycoplasmatota</taxon>
        <taxon>Mollicutes</taxon>
        <taxon>Entomoplasmatales</taxon>
        <taxon>Spiroplasmataceae</taxon>
        <taxon>Spiroplasma</taxon>
    </lineage>
</organism>
<protein>
    <recommendedName>
        <fullName evidence="4">Transmembrane protein</fullName>
    </recommendedName>
</protein>
<feature type="transmembrane region" description="Helical" evidence="1">
    <location>
        <begin position="136"/>
        <end position="155"/>
    </location>
</feature>
<proteinExistence type="predicted"/>
<dbReference type="EMBL" id="JAAVVK010000002">
    <property type="protein sequence ID" value="NKE38713.1"/>
    <property type="molecule type" value="Genomic_DNA"/>
</dbReference>
<feature type="transmembrane region" description="Helical" evidence="1">
    <location>
        <begin position="65"/>
        <end position="88"/>
    </location>
</feature>
<keyword evidence="1" id="KW-0472">Membrane</keyword>
<reference evidence="2 3" key="1">
    <citation type="submission" date="2020-04" db="EMBL/GenBank/DDBJ databases">
        <title>Complete genome sequence of Spiroplasma platyhelix ATCC 51748, an insect isolate.</title>
        <authorList>
            <person name="Green E.A."/>
            <person name="Klassen J.L."/>
        </authorList>
    </citation>
    <scope>NUCLEOTIDE SEQUENCE [LARGE SCALE GENOMIC DNA]</scope>
    <source>
        <strain evidence="2 3">PALS-1</strain>
    </source>
</reference>
<keyword evidence="3" id="KW-1185">Reference proteome</keyword>
<dbReference type="Proteomes" id="UP000584587">
    <property type="component" value="Unassembled WGS sequence"/>
</dbReference>
<evidence type="ECO:0008006" key="4">
    <source>
        <dbReference type="Google" id="ProtNLM"/>
    </source>
</evidence>
<dbReference type="RefSeq" id="WP_168105184.1">
    <property type="nucleotide sequence ID" value="NZ_CP051215.1"/>
</dbReference>
<keyword evidence="1" id="KW-1133">Transmembrane helix</keyword>
<evidence type="ECO:0000256" key="1">
    <source>
        <dbReference type="SAM" id="Phobius"/>
    </source>
</evidence>